<sequence>MMKKDEDYAVGASVLFTVKKTPKKTRTFHLNPMKRRKKSLNQQESKQTIFSNPARPLDYRESDAPPTNSKTIMTVLCGPHTQGNKNRGNAVWALFISHY</sequence>
<evidence type="ECO:0000313" key="3">
    <source>
        <dbReference type="Proteomes" id="UP000812440"/>
    </source>
</evidence>
<reference evidence="2" key="1">
    <citation type="thesis" date="2020" institute="ProQuest LLC" country="789 East Eisenhower Parkway, Ann Arbor, MI, USA">
        <title>Comparative Genomics and Chromosome Evolution.</title>
        <authorList>
            <person name="Mudd A.B."/>
        </authorList>
    </citation>
    <scope>NUCLEOTIDE SEQUENCE</scope>
    <source>
        <strain evidence="2">Female2</strain>
        <tissue evidence="2">Blood</tissue>
    </source>
</reference>
<keyword evidence="3" id="KW-1185">Reference proteome</keyword>
<proteinExistence type="predicted"/>
<dbReference type="Proteomes" id="UP000812440">
    <property type="component" value="Chromosome 5"/>
</dbReference>
<protein>
    <submittedName>
        <fullName evidence="2">Uncharacterized protein</fullName>
    </submittedName>
</protein>
<evidence type="ECO:0000313" key="2">
    <source>
        <dbReference type="EMBL" id="KAG8445616.1"/>
    </source>
</evidence>
<dbReference type="EMBL" id="JAACNH010000004">
    <property type="protein sequence ID" value="KAG8445616.1"/>
    <property type="molecule type" value="Genomic_DNA"/>
</dbReference>
<evidence type="ECO:0000256" key="1">
    <source>
        <dbReference type="SAM" id="MobiDB-lite"/>
    </source>
</evidence>
<organism evidence="2 3">
    <name type="scientific">Hymenochirus boettgeri</name>
    <name type="common">Congo dwarf clawed frog</name>
    <dbReference type="NCBI Taxonomy" id="247094"/>
    <lineage>
        <taxon>Eukaryota</taxon>
        <taxon>Metazoa</taxon>
        <taxon>Chordata</taxon>
        <taxon>Craniata</taxon>
        <taxon>Vertebrata</taxon>
        <taxon>Euteleostomi</taxon>
        <taxon>Amphibia</taxon>
        <taxon>Batrachia</taxon>
        <taxon>Anura</taxon>
        <taxon>Pipoidea</taxon>
        <taxon>Pipidae</taxon>
        <taxon>Pipinae</taxon>
        <taxon>Hymenochirus</taxon>
    </lineage>
</organism>
<dbReference type="AlphaFoldDB" id="A0A8T2JTB4"/>
<accession>A0A8T2JTB4</accession>
<gene>
    <name evidence="2" type="ORF">GDO86_010408</name>
</gene>
<feature type="compositionally biased region" description="Polar residues" evidence="1">
    <location>
        <begin position="40"/>
        <end position="51"/>
    </location>
</feature>
<feature type="region of interest" description="Disordered" evidence="1">
    <location>
        <begin position="35"/>
        <end position="68"/>
    </location>
</feature>
<name>A0A8T2JTB4_9PIPI</name>
<comment type="caution">
    <text evidence="2">The sequence shown here is derived from an EMBL/GenBank/DDBJ whole genome shotgun (WGS) entry which is preliminary data.</text>
</comment>